<protein>
    <recommendedName>
        <fullName evidence="1">Reverse transcriptase domain-containing protein</fullName>
    </recommendedName>
</protein>
<dbReference type="InterPro" id="IPR043502">
    <property type="entry name" value="DNA/RNA_pol_sf"/>
</dbReference>
<evidence type="ECO:0000313" key="2">
    <source>
        <dbReference type="EMBL" id="CAN79073.1"/>
    </source>
</evidence>
<name>A5BLQ9_VITVI</name>
<dbReference type="SUPFAM" id="SSF56219">
    <property type="entry name" value="DNase I-like"/>
    <property type="match status" value="1"/>
</dbReference>
<accession>A5BLQ9</accession>
<dbReference type="Gene3D" id="3.60.10.10">
    <property type="entry name" value="Endonuclease/exonuclease/phosphatase"/>
    <property type="match status" value="1"/>
</dbReference>
<dbReference type="EMBL" id="AM463833">
    <property type="protein sequence ID" value="CAN79073.1"/>
    <property type="molecule type" value="Genomic_DNA"/>
</dbReference>
<dbReference type="InterPro" id="IPR036691">
    <property type="entry name" value="Endo/exonu/phosph_ase_sf"/>
</dbReference>
<dbReference type="ExpressionAtlas" id="A5BLQ9">
    <property type="expression patterns" value="baseline and differential"/>
</dbReference>
<dbReference type="PANTHER" id="PTHR46890">
    <property type="entry name" value="NON-LTR RETROLELEMENT REVERSE TRANSCRIPTASE-LIKE PROTEIN-RELATED"/>
    <property type="match status" value="1"/>
</dbReference>
<dbReference type="Pfam" id="PF00078">
    <property type="entry name" value="RVT_1"/>
    <property type="match status" value="1"/>
</dbReference>
<dbReference type="SUPFAM" id="SSF56672">
    <property type="entry name" value="DNA/RNA polymerases"/>
    <property type="match status" value="1"/>
</dbReference>
<dbReference type="CDD" id="cd01650">
    <property type="entry name" value="RT_nLTR_like"/>
    <property type="match status" value="1"/>
</dbReference>
<reference evidence="2" key="1">
    <citation type="journal article" date="2007" name="PLoS ONE">
        <title>The first genome sequence of an elite grapevine cultivar (Pinot noir Vitis vinifera L.): coping with a highly heterozygous genome.</title>
        <authorList>
            <person name="Velasco R."/>
            <person name="Zharkikh A."/>
            <person name="Troggio M."/>
            <person name="Cartwright D.A."/>
            <person name="Cestaro A."/>
            <person name="Pruss D."/>
            <person name="Pindo M."/>
            <person name="FitzGerald L.M."/>
            <person name="Vezzulli S."/>
            <person name="Reid J."/>
            <person name="Malacarne G."/>
            <person name="Iliev D."/>
            <person name="Coppola G."/>
            <person name="Wardell B."/>
            <person name="Micheletti D."/>
            <person name="Macalma T."/>
            <person name="Facci M."/>
            <person name="Mitchell J.T."/>
            <person name="Perazzolli M."/>
            <person name="Eldredge G."/>
            <person name="Gatto P."/>
            <person name="Oyzerski R."/>
            <person name="Moretto M."/>
            <person name="Gutin N."/>
            <person name="Stefanini M."/>
            <person name="Chen Y."/>
            <person name="Segala C."/>
            <person name="Davenport C."/>
            <person name="Dematte L."/>
            <person name="Mraz A."/>
            <person name="Battilana J."/>
            <person name="Stormo K."/>
            <person name="Costa F."/>
            <person name="Tao Q."/>
            <person name="Si-Ammour A."/>
            <person name="Harkins T."/>
            <person name="Lackey A."/>
            <person name="Perbost C."/>
            <person name="Taillon B."/>
            <person name="Stella A."/>
            <person name="Solovyev V."/>
            <person name="Fawcett J.A."/>
            <person name="Sterck L."/>
            <person name="Vandepoele K."/>
            <person name="Grando S.M."/>
            <person name="Toppo S."/>
            <person name="Moser C."/>
            <person name="Lanchbury J."/>
            <person name="Bogden R."/>
            <person name="Skolnick M."/>
            <person name="Sgaramella V."/>
            <person name="Bhatnagar S.K."/>
            <person name="Fontana P."/>
            <person name="Gutin A."/>
            <person name="Van de Peer Y."/>
            <person name="Salamini F."/>
            <person name="Viola R."/>
        </authorList>
    </citation>
    <scope>NUCLEOTIDE SEQUENCE</scope>
</reference>
<dbReference type="InterPro" id="IPR000477">
    <property type="entry name" value="RT_dom"/>
</dbReference>
<dbReference type="AlphaFoldDB" id="A5BLQ9"/>
<feature type="domain" description="Reverse transcriptase" evidence="1">
    <location>
        <begin position="209"/>
        <end position="479"/>
    </location>
</feature>
<dbReference type="PANTHER" id="PTHR46890:SF50">
    <property type="entry name" value="RNA-DIRECTED DNA POLYMERASE, EUKARYOTA, REVERSE TRANSCRIPTASE ZINC-BINDING DOMAIN PROTEIN-RELATED"/>
    <property type="match status" value="1"/>
</dbReference>
<gene>
    <name evidence="2" type="ORF">VITISV_031163</name>
</gene>
<organism evidence="2">
    <name type="scientific">Vitis vinifera</name>
    <name type="common">Grape</name>
    <dbReference type="NCBI Taxonomy" id="29760"/>
    <lineage>
        <taxon>Eukaryota</taxon>
        <taxon>Viridiplantae</taxon>
        <taxon>Streptophyta</taxon>
        <taxon>Embryophyta</taxon>
        <taxon>Tracheophyta</taxon>
        <taxon>Spermatophyta</taxon>
        <taxon>Magnoliopsida</taxon>
        <taxon>eudicotyledons</taxon>
        <taxon>Gunneridae</taxon>
        <taxon>Pentapetalae</taxon>
        <taxon>rosids</taxon>
        <taxon>Vitales</taxon>
        <taxon>Vitaceae</taxon>
        <taxon>Viteae</taxon>
        <taxon>Vitis</taxon>
    </lineage>
</organism>
<sequence length="572" mass="65519">MEDGFVWMFTGVYGFTREERECLWEELWAIRGIWEDPWCLGGDFNIILFQRERSKQGKLTTAARRFAQIVDELGLVDLPLQGALLTWNGGFKDLLRSWWQGIVVRDSASFRLATKLKEEQDVREGIANAFHQLVSEDSDWKADIEGLLLEHLSIQEAESLELAFFEEEIYFAFMEMNCDKAPGLNEFTVAFWKTCWDFVKEKILELFKEFYDQSFFAKSLNTTFLVLIPKKGGVEDLRDFRPISLLGGLYKLLAKVLANRLKKVIGKVVSLDQNAFVMGRQILDASLIANEVIDSWQKSWQKIKKKGLICKLDIEKAYGSINWHFLMRIMQKMGWMWRCISTAKFSVLVSGVLTGFFSSSKGLRQGDPLSPCLFVMGMEVLSVLIRKVKSEIIPVGEVEEVEELAVELGYTMGSLPSSYLGLPLGVAHHKALSMWDGVEEREKGGLGIRKLALLNKAFFGKWIWRFAPKKENLWKKVILVKYGQEGLGWRTNEANGTFGVGVWKEILKETNWCWENIEFKVGKGTKVKFWLIAGVALQRCPKAFPNYTPWLSIGMQRWTKCGLRILAKEVGI</sequence>
<proteinExistence type="predicted"/>
<evidence type="ECO:0000259" key="1">
    <source>
        <dbReference type="PROSITE" id="PS50878"/>
    </source>
</evidence>
<dbReference type="PROSITE" id="PS50878">
    <property type="entry name" value="RT_POL"/>
    <property type="match status" value="1"/>
</dbReference>
<dbReference type="InterPro" id="IPR052343">
    <property type="entry name" value="Retrotransposon-Effector_Assoc"/>
</dbReference>